<dbReference type="SUPFAM" id="SSF54292">
    <property type="entry name" value="2Fe-2S ferredoxin-like"/>
    <property type="match status" value="1"/>
</dbReference>
<dbReference type="InterPro" id="IPR012675">
    <property type="entry name" value="Beta-grasp_dom_sf"/>
</dbReference>
<sequence length="106" mass="11536">MTVNYEITERVSGSRFSCEPEQSVLKAMEQRAKRCVPVGCRGGGCGLCKVQVISGEYHCGPMSRKHVSDAALACGEALACRLYPLSDLMIECRTPKAAAEIQQQIQ</sequence>
<dbReference type="PROSITE" id="PS00197">
    <property type="entry name" value="2FE2S_FER_1"/>
    <property type="match status" value="1"/>
</dbReference>
<evidence type="ECO:0000313" key="2">
    <source>
        <dbReference type="EMBL" id="KKN96007.1"/>
    </source>
</evidence>
<protein>
    <recommendedName>
        <fullName evidence="1">2Fe-2S ferredoxin-type domain-containing protein</fullName>
    </recommendedName>
</protein>
<dbReference type="InterPro" id="IPR006058">
    <property type="entry name" value="2Fe2S_fd_BS"/>
</dbReference>
<dbReference type="Pfam" id="PF00111">
    <property type="entry name" value="Fer2"/>
    <property type="match status" value="1"/>
</dbReference>
<dbReference type="InterPro" id="IPR001041">
    <property type="entry name" value="2Fe-2S_ferredoxin-type"/>
</dbReference>
<reference evidence="2" key="1">
    <citation type="journal article" date="2015" name="Nature">
        <title>Complex archaea that bridge the gap between prokaryotes and eukaryotes.</title>
        <authorList>
            <person name="Spang A."/>
            <person name="Saw J.H."/>
            <person name="Jorgensen S.L."/>
            <person name="Zaremba-Niedzwiedzka K."/>
            <person name="Martijn J."/>
            <person name="Lind A.E."/>
            <person name="van Eijk R."/>
            <person name="Schleper C."/>
            <person name="Guy L."/>
            <person name="Ettema T.J."/>
        </authorList>
    </citation>
    <scope>NUCLEOTIDE SEQUENCE</scope>
</reference>
<dbReference type="GO" id="GO:0051537">
    <property type="term" value="F:2 iron, 2 sulfur cluster binding"/>
    <property type="evidence" value="ECO:0007669"/>
    <property type="project" value="InterPro"/>
</dbReference>
<organism evidence="2">
    <name type="scientific">marine sediment metagenome</name>
    <dbReference type="NCBI Taxonomy" id="412755"/>
    <lineage>
        <taxon>unclassified sequences</taxon>
        <taxon>metagenomes</taxon>
        <taxon>ecological metagenomes</taxon>
    </lineage>
</organism>
<dbReference type="InterPro" id="IPR036010">
    <property type="entry name" value="2Fe-2S_ferredoxin-like_sf"/>
</dbReference>
<dbReference type="Gene3D" id="3.10.20.30">
    <property type="match status" value="1"/>
</dbReference>
<accession>A0A0F9V8G2</accession>
<dbReference type="AlphaFoldDB" id="A0A0F9V8G2"/>
<gene>
    <name evidence="2" type="ORF">LCGC14_0172430</name>
</gene>
<dbReference type="EMBL" id="LAZR01000067">
    <property type="protein sequence ID" value="KKN96007.1"/>
    <property type="molecule type" value="Genomic_DNA"/>
</dbReference>
<feature type="domain" description="2Fe-2S ferredoxin-type" evidence="1">
    <location>
        <begin position="1"/>
        <end position="96"/>
    </location>
</feature>
<dbReference type="PROSITE" id="PS51085">
    <property type="entry name" value="2FE2S_FER_2"/>
    <property type="match status" value="1"/>
</dbReference>
<name>A0A0F9V8G2_9ZZZZ</name>
<dbReference type="CDD" id="cd00207">
    <property type="entry name" value="fer2"/>
    <property type="match status" value="1"/>
</dbReference>
<evidence type="ECO:0000259" key="1">
    <source>
        <dbReference type="PROSITE" id="PS51085"/>
    </source>
</evidence>
<comment type="caution">
    <text evidence="2">The sequence shown here is derived from an EMBL/GenBank/DDBJ whole genome shotgun (WGS) entry which is preliminary data.</text>
</comment>
<proteinExistence type="predicted"/>